<dbReference type="STRING" id="1619234.SAMN05421730_100419"/>
<evidence type="ECO:0000313" key="2">
    <source>
        <dbReference type="Proteomes" id="UP000199315"/>
    </source>
</evidence>
<evidence type="ECO:0000313" key="1">
    <source>
        <dbReference type="EMBL" id="SCP96219.1"/>
    </source>
</evidence>
<keyword evidence="2" id="KW-1185">Reference proteome</keyword>
<proteinExistence type="predicted"/>
<sequence>MSRFKANDIFLSVKEDKTDVVYKLETNLDTQNLINGIFDEATNELAGKTNVSFDGSYTPLEDETLCIANFVLPDVLKDAFRNPISIDSFQPTDETIENIKGICVGYSENTEKSEKFIGAFQRFRKEQYISTSKLNLLFNDGTFTQNKSVGISVSYSIDCFLNGTNLIFDSFYYARQIFDSAGYYRTATDEDINNFLLTEKINLGDGREQVMAKANSWVRRKVALINDSGVLDKYSAMEIKRIAKKHSGLVDLTVKDKMIEFPNDFEKVKVLLTFLDEGSWVGSFSNDTFISTSKRKVK</sequence>
<name>A0A1D3TR90_9FIRM</name>
<gene>
    <name evidence="1" type="ORF">SAMN05421730_100419</name>
</gene>
<dbReference type="Proteomes" id="UP000199315">
    <property type="component" value="Unassembled WGS sequence"/>
</dbReference>
<protein>
    <recommendedName>
        <fullName evidence="3">DUF4868 domain-containing protein</fullName>
    </recommendedName>
</protein>
<dbReference type="OrthoDB" id="8899520at2"/>
<accession>A0A1D3TR90</accession>
<dbReference type="EMBL" id="FMKA01000004">
    <property type="protein sequence ID" value="SCP96219.1"/>
    <property type="molecule type" value="Genomic_DNA"/>
</dbReference>
<dbReference type="AlphaFoldDB" id="A0A1D3TR90"/>
<evidence type="ECO:0008006" key="3">
    <source>
        <dbReference type="Google" id="ProtNLM"/>
    </source>
</evidence>
<reference evidence="1 2" key="1">
    <citation type="submission" date="2016-09" db="EMBL/GenBank/DDBJ databases">
        <authorList>
            <person name="Capua I."/>
            <person name="De Benedictis P."/>
            <person name="Joannis T."/>
            <person name="Lombin L.H."/>
            <person name="Cattoli G."/>
        </authorList>
    </citation>
    <scope>NUCLEOTIDE SEQUENCE [LARGE SCALE GENOMIC DNA]</scope>
    <source>
        <strain evidence="1 2">GluBS11</strain>
    </source>
</reference>
<organism evidence="1 2">
    <name type="scientific">Anaerobium acetethylicum</name>
    <dbReference type="NCBI Taxonomy" id="1619234"/>
    <lineage>
        <taxon>Bacteria</taxon>
        <taxon>Bacillati</taxon>
        <taxon>Bacillota</taxon>
        <taxon>Clostridia</taxon>
        <taxon>Lachnospirales</taxon>
        <taxon>Lachnospiraceae</taxon>
        <taxon>Anaerobium</taxon>
    </lineage>
</organism>